<dbReference type="GO" id="GO:0015074">
    <property type="term" value="P:DNA integration"/>
    <property type="evidence" value="ECO:0007669"/>
    <property type="project" value="UniProtKB-KW"/>
</dbReference>
<dbReference type="Pfam" id="PF07508">
    <property type="entry name" value="Recombinase"/>
    <property type="match status" value="1"/>
</dbReference>
<evidence type="ECO:0000259" key="8">
    <source>
        <dbReference type="PROSITE" id="PS51737"/>
    </source>
</evidence>
<dbReference type="Gene3D" id="3.40.50.1390">
    <property type="entry name" value="Resolvase, N-terminal catalytic domain"/>
    <property type="match status" value="1"/>
</dbReference>
<feature type="coiled-coil region" evidence="6">
    <location>
        <begin position="395"/>
        <end position="484"/>
    </location>
</feature>
<dbReference type="PROSITE" id="PS51736">
    <property type="entry name" value="RECOMBINASES_3"/>
    <property type="match status" value="1"/>
</dbReference>
<evidence type="ECO:0000256" key="3">
    <source>
        <dbReference type="ARBA" id="ARBA00023172"/>
    </source>
</evidence>
<comment type="caution">
    <text evidence="9">The sequence shown here is derived from an EMBL/GenBank/DDBJ whole genome shotgun (WGS) entry which is preliminary data.</text>
</comment>
<evidence type="ECO:0000256" key="6">
    <source>
        <dbReference type="SAM" id="Coils"/>
    </source>
</evidence>
<accession>A0A5M9H0B7</accession>
<feature type="domain" description="Recombinase" evidence="8">
    <location>
        <begin position="161"/>
        <end position="294"/>
    </location>
</feature>
<dbReference type="PROSITE" id="PS00397">
    <property type="entry name" value="RECOMBINASES_1"/>
    <property type="match status" value="1"/>
</dbReference>
<feature type="domain" description="Resolvase/invertase-type recombinase catalytic" evidence="7">
    <location>
        <begin position="2"/>
        <end position="151"/>
    </location>
</feature>
<dbReference type="GO" id="GO:0003677">
    <property type="term" value="F:DNA binding"/>
    <property type="evidence" value="ECO:0007669"/>
    <property type="project" value="UniProtKB-KW"/>
</dbReference>
<dbReference type="Pfam" id="PF13408">
    <property type="entry name" value="Zn_ribbon_recom"/>
    <property type="match status" value="1"/>
</dbReference>
<keyword evidence="1" id="KW-0229">DNA integration</keyword>
<proteinExistence type="predicted"/>
<dbReference type="AlphaFoldDB" id="A0A5M9H0B7"/>
<dbReference type="Pfam" id="PF00239">
    <property type="entry name" value="Resolvase"/>
    <property type="match status" value="1"/>
</dbReference>
<evidence type="ECO:0000256" key="4">
    <source>
        <dbReference type="PIRSR" id="PIRSR606118-50"/>
    </source>
</evidence>
<keyword evidence="6" id="KW-0175">Coiled coil</keyword>
<dbReference type="Proteomes" id="UP000325411">
    <property type="component" value="Unassembled WGS sequence"/>
</dbReference>
<dbReference type="InterPro" id="IPR036162">
    <property type="entry name" value="Resolvase-like_N_sf"/>
</dbReference>
<evidence type="ECO:0000256" key="2">
    <source>
        <dbReference type="ARBA" id="ARBA00023125"/>
    </source>
</evidence>
<reference evidence="9 10" key="1">
    <citation type="submission" date="2019-09" db="EMBL/GenBank/DDBJ databases">
        <authorList>
            <person name="Geng P."/>
            <person name="Wan X."/>
            <person name="Zhou G."/>
            <person name="Yuan Z."/>
            <person name="Hu X."/>
        </authorList>
    </citation>
    <scope>NUCLEOTIDE SEQUENCE [LARGE SCALE GENOMIC DNA]</scope>
    <source>
        <strain evidence="9 10">EFR-4</strain>
    </source>
</reference>
<keyword evidence="3" id="KW-0233">DNA recombination</keyword>
<evidence type="ECO:0000313" key="9">
    <source>
        <dbReference type="EMBL" id="KAA8479017.1"/>
    </source>
</evidence>
<dbReference type="InterPro" id="IPR050639">
    <property type="entry name" value="SSR_resolvase"/>
</dbReference>
<dbReference type="InterPro" id="IPR011109">
    <property type="entry name" value="DNA_bind_recombinase_dom"/>
</dbReference>
<evidence type="ECO:0000259" key="7">
    <source>
        <dbReference type="PROSITE" id="PS51736"/>
    </source>
</evidence>
<evidence type="ECO:0000256" key="1">
    <source>
        <dbReference type="ARBA" id="ARBA00022908"/>
    </source>
</evidence>
<dbReference type="InterPro" id="IPR006119">
    <property type="entry name" value="Resolv_N"/>
</dbReference>
<dbReference type="GO" id="GO:0000150">
    <property type="term" value="F:DNA strand exchange activity"/>
    <property type="evidence" value="ECO:0007669"/>
    <property type="project" value="InterPro"/>
</dbReference>
<dbReference type="RefSeq" id="WP_153623469.1">
    <property type="nucleotide sequence ID" value="NZ_CP064079.1"/>
</dbReference>
<dbReference type="SUPFAM" id="SSF53041">
    <property type="entry name" value="Resolvase-like"/>
    <property type="match status" value="1"/>
</dbReference>
<dbReference type="InterPro" id="IPR025827">
    <property type="entry name" value="Zn_ribbon_recom_dom"/>
</dbReference>
<gene>
    <name evidence="9" type="ORF">FYW06_09055</name>
</gene>
<dbReference type="PROSITE" id="PS51737">
    <property type="entry name" value="RECOMBINASE_DNA_BIND"/>
    <property type="match status" value="1"/>
</dbReference>
<keyword evidence="2" id="KW-0238">DNA-binding</keyword>
<dbReference type="Gene3D" id="3.90.1750.20">
    <property type="entry name" value="Putative Large Serine Recombinase, Chain B, Domain 2"/>
    <property type="match status" value="1"/>
</dbReference>
<evidence type="ECO:0000256" key="5">
    <source>
        <dbReference type="PROSITE-ProRule" id="PRU10137"/>
    </source>
</evidence>
<dbReference type="InterPro" id="IPR038109">
    <property type="entry name" value="DNA_bind_recomb_sf"/>
</dbReference>
<dbReference type="CDD" id="cd00338">
    <property type="entry name" value="Ser_Recombinase"/>
    <property type="match status" value="1"/>
</dbReference>
<name>A0A5M9H0B7_9BACI</name>
<dbReference type="PANTHER" id="PTHR30461:SF23">
    <property type="entry name" value="DNA RECOMBINASE-RELATED"/>
    <property type="match status" value="1"/>
</dbReference>
<feature type="active site" description="O-(5'-phospho-DNA)-serine intermediate" evidence="4 5">
    <location>
        <position position="10"/>
    </location>
</feature>
<protein>
    <submittedName>
        <fullName evidence="9">Recombinase family protein</fullName>
    </submittedName>
</protein>
<dbReference type="PANTHER" id="PTHR30461">
    <property type="entry name" value="DNA-INVERTASE FROM LAMBDOID PROPHAGE"/>
    <property type="match status" value="1"/>
</dbReference>
<dbReference type="InterPro" id="IPR006118">
    <property type="entry name" value="Recombinase_CS"/>
</dbReference>
<organism evidence="9 10">
    <name type="scientific">Bacillus paranthracis</name>
    <dbReference type="NCBI Taxonomy" id="2026186"/>
    <lineage>
        <taxon>Bacteria</taxon>
        <taxon>Bacillati</taxon>
        <taxon>Bacillota</taxon>
        <taxon>Bacilli</taxon>
        <taxon>Bacillales</taxon>
        <taxon>Bacillaceae</taxon>
        <taxon>Bacillus</taxon>
        <taxon>Bacillus cereus group</taxon>
    </lineage>
</organism>
<dbReference type="EMBL" id="VXCE01000004">
    <property type="protein sequence ID" value="KAA8479017.1"/>
    <property type="molecule type" value="Genomic_DNA"/>
</dbReference>
<evidence type="ECO:0000313" key="10">
    <source>
        <dbReference type="Proteomes" id="UP000325411"/>
    </source>
</evidence>
<sequence>MHVAIYVRVSTTSQVLKGTSLDSQITLCKKKAQELGYLNSQIIIYREAGFSGEDIDIRPEMTRLREDIKKGDIAKIIIQHPDRLSRELIDKLTVCREFEKYGVEIIFVDTEFQNTPEGWLFFNVMSAIATYELGLIKKRTVRGRLKAVEKGKKVMPMRVPPFGYELVNNQLIINEKEADVVQKIYHWYVYNQLTLREIGEKLYQMGIIPKRKEKKEWSASSIRRILTSEIYIGKYTYNKRKTQKVKGEKTATGNPKKTYTIRAEEDWIIIDVPKIVDESLFHSAQKQRNNNTKNSGNNKNQYLLKGLIKCQCGRTWEGTFYSGRKDKLTGEQQKYFIYRCPNRNPKSYGPKIKKCKTPSIKIEELEEYIWKLIVEVFSHPDSYYVYMEEGQTEFINQYEKEVNIRLNKVKEIEKKREKLKLLFFEELISEQEMKFDFKKMNEQINKLKEELQAFQDKINLENKKENTKKRMDQIIESIQNVLKDKTDNKLTFAEKRNIITQLIDEIHLEFDGEGQVNITINGTLDALAHDIVLSTQSLNDMSYKP</sequence>
<dbReference type="SMART" id="SM00857">
    <property type="entry name" value="Resolvase"/>
    <property type="match status" value="1"/>
</dbReference>